<dbReference type="Gene3D" id="3.40.50.2000">
    <property type="entry name" value="Glycogen Phosphorylase B"/>
    <property type="match status" value="2"/>
</dbReference>
<reference evidence="4 5" key="1">
    <citation type="submission" date="2019-03" db="EMBL/GenBank/DDBJ databases">
        <title>Genomic Encyclopedia of Type Strains, Phase IV (KMG-IV): sequencing the most valuable type-strain genomes for metagenomic binning, comparative biology and taxonomic classification.</title>
        <authorList>
            <person name="Goeker M."/>
        </authorList>
    </citation>
    <scope>NUCLEOTIDE SEQUENCE [LARGE SCALE GENOMIC DNA]</scope>
    <source>
        <strain evidence="4 5">DSM 46770</strain>
    </source>
</reference>
<dbReference type="InterPro" id="IPR002213">
    <property type="entry name" value="UDP_glucos_trans"/>
</dbReference>
<dbReference type="InterPro" id="IPR035595">
    <property type="entry name" value="UDP_glycos_trans_CS"/>
</dbReference>
<dbReference type="AlphaFoldDB" id="A0A4R6US45"/>
<dbReference type="OrthoDB" id="6620093at2"/>
<dbReference type="PANTHER" id="PTHR48050:SF13">
    <property type="entry name" value="STEROL 3-BETA-GLUCOSYLTRANSFERASE UGT80A2"/>
    <property type="match status" value="1"/>
</dbReference>
<feature type="domain" description="Erythromycin biosynthesis protein CIII-like C-terminal" evidence="3">
    <location>
        <begin position="257"/>
        <end position="375"/>
    </location>
</feature>
<dbReference type="GO" id="GO:0017000">
    <property type="term" value="P:antibiotic biosynthetic process"/>
    <property type="evidence" value="ECO:0007669"/>
    <property type="project" value="UniProtKB-ARBA"/>
</dbReference>
<dbReference type="RefSeq" id="WP_133743256.1">
    <property type="nucleotide sequence ID" value="NZ_SNYN01000026.1"/>
</dbReference>
<dbReference type="InterPro" id="IPR006326">
    <property type="entry name" value="UDPGT_MGT-like"/>
</dbReference>
<sequence>MSRRRAHIAMVGIPAVSHILPSLEVIRELAARGHRVTYANDPSVAGLVASAGAELVGVASTLPVSDNDWPDDPIAAMGVFRDDAAATLPALRAAYEADRPDLFLYDIAGYGARVLAENWDRPAVQLSPTYVAWKGYEAEVGAMLRALPGADAYFARFAAWLADNGARTTDPEEFAGRPRRALALIPRAMQPNADLVDPEVVTFVGPCFGDRSDAGSWTRPPEARKVLLVSMGSAFTRLPGFYRECLAAFGNLPGWHVVLQIGRYTDPAELGAIPANVEVHSWVPQLSVLEQADAFVTHAGMGGSSEGLYSGVPMIAVPQAVDQFGNADRLVELGVGRRLDTGQATASALRAALTELTTDPGVARNSARLRALARAEGGARRAADLVERELEEAGHAGRG</sequence>
<dbReference type="Proteomes" id="UP000295281">
    <property type="component" value="Unassembled WGS sequence"/>
</dbReference>
<evidence type="ECO:0000313" key="5">
    <source>
        <dbReference type="Proteomes" id="UP000295281"/>
    </source>
</evidence>
<dbReference type="GO" id="GO:0008194">
    <property type="term" value="F:UDP-glycosyltransferase activity"/>
    <property type="evidence" value="ECO:0007669"/>
    <property type="project" value="InterPro"/>
</dbReference>
<comment type="caution">
    <text evidence="4">The sequence shown here is derived from an EMBL/GenBank/DDBJ whole genome shotgun (WGS) entry which is preliminary data.</text>
</comment>
<protein>
    <submittedName>
        <fullName evidence="4">MGT family glycosyltransferase</fullName>
    </submittedName>
</protein>
<dbReference type="SUPFAM" id="SSF53756">
    <property type="entry name" value="UDP-Glycosyltransferase/glycogen phosphorylase"/>
    <property type="match status" value="1"/>
</dbReference>
<comment type="similarity">
    <text evidence="1">Belongs to the UDP-glycosyltransferase family.</text>
</comment>
<dbReference type="NCBIfam" id="TIGR01426">
    <property type="entry name" value="MGT"/>
    <property type="match status" value="1"/>
</dbReference>
<dbReference type="FunFam" id="3.40.50.2000:FF:000072">
    <property type="entry name" value="Glycosyl transferase"/>
    <property type="match status" value="1"/>
</dbReference>
<evidence type="ECO:0000256" key="1">
    <source>
        <dbReference type="ARBA" id="ARBA00009995"/>
    </source>
</evidence>
<dbReference type="GO" id="GO:0016758">
    <property type="term" value="F:hexosyltransferase activity"/>
    <property type="evidence" value="ECO:0007669"/>
    <property type="project" value="InterPro"/>
</dbReference>
<evidence type="ECO:0000259" key="3">
    <source>
        <dbReference type="Pfam" id="PF06722"/>
    </source>
</evidence>
<keyword evidence="2 4" id="KW-0808">Transferase</keyword>
<gene>
    <name evidence="4" type="ORF">EV190_12661</name>
</gene>
<dbReference type="InterPro" id="IPR010610">
    <property type="entry name" value="EryCIII-like_C"/>
</dbReference>
<proteinExistence type="inferred from homology"/>
<evidence type="ECO:0000256" key="2">
    <source>
        <dbReference type="ARBA" id="ARBA00022679"/>
    </source>
</evidence>
<name>A0A4R6US45_9ACTN</name>
<dbReference type="PANTHER" id="PTHR48050">
    <property type="entry name" value="STEROL 3-BETA-GLUCOSYLTRANSFERASE"/>
    <property type="match status" value="1"/>
</dbReference>
<dbReference type="EMBL" id="SNYN01000026">
    <property type="protein sequence ID" value="TDQ46154.1"/>
    <property type="molecule type" value="Genomic_DNA"/>
</dbReference>
<accession>A0A4R6US45</accession>
<dbReference type="PROSITE" id="PS00375">
    <property type="entry name" value="UDPGT"/>
    <property type="match status" value="1"/>
</dbReference>
<evidence type="ECO:0000313" key="4">
    <source>
        <dbReference type="EMBL" id="TDQ46154.1"/>
    </source>
</evidence>
<organism evidence="4 5">
    <name type="scientific">Actinorugispora endophytica</name>
    <dbReference type="NCBI Taxonomy" id="1605990"/>
    <lineage>
        <taxon>Bacteria</taxon>
        <taxon>Bacillati</taxon>
        <taxon>Actinomycetota</taxon>
        <taxon>Actinomycetes</taxon>
        <taxon>Streptosporangiales</taxon>
        <taxon>Nocardiopsidaceae</taxon>
        <taxon>Actinorugispora</taxon>
    </lineage>
</organism>
<keyword evidence="5" id="KW-1185">Reference proteome</keyword>
<dbReference type="CDD" id="cd03784">
    <property type="entry name" value="GT1_Gtf-like"/>
    <property type="match status" value="1"/>
</dbReference>
<dbReference type="InterPro" id="IPR050426">
    <property type="entry name" value="Glycosyltransferase_28"/>
</dbReference>
<dbReference type="Pfam" id="PF06722">
    <property type="entry name" value="EryCIII-like_C"/>
    <property type="match status" value="1"/>
</dbReference>